<evidence type="ECO:0008006" key="5">
    <source>
        <dbReference type="Google" id="ProtNLM"/>
    </source>
</evidence>
<evidence type="ECO:0000256" key="1">
    <source>
        <dbReference type="SAM" id="MobiDB-lite"/>
    </source>
</evidence>
<evidence type="ECO:0000313" key="3">
    <source>
        <dbReference type="EMBL" id="MFC6669743.1"/>
    </source>
</evidence>
<keyword evidence="2" id="KW-0812">Transmembrane</keyword>
<organism evidence="3 4">
    <name type="scientific">Marinobacterium aestuariivivens</name>
    <dbReference type="NCBI Taxonomy" id="1698799"/>
    <lineage>
        <taxon>Bacteria</taxon>
        <taxon>Pseudomonadati</taxon>
        <taxon>Pseudomonadota</taxon>
        <taxon>Gammaproteobacteria</taxon>
        <taxon>Oceanospirillales</taxon>
        <taxon>Oceanospirillaceae</taxon>
        <taxon>Marinobacterium</taxon>
    </lineage>
</organism>
<keyword evidence="2" id="KW-1133">Transmembrane helix</keyword>
<proteinExistence type="predicted"/>
<keyword evidence="4" id="KW-1185">Reference proteome</keyword>
<dbReference type="Proteomes" id="UP001596422">
    <property type="component" value="Unassembled WGS sequence"/>
</dbReference>
<feature type="compositionally biased region" description="Low complexity" evidence="1">
    <location>
        <begin position="204"/>
        <end position="217"/>
    </location>
</feature>
<reference evidence="4" key="1">
    <citation type="journal article" date="2019" name="Int. J. Syst. Evol. Microbiol.">
        <title>The Global Catalogue of Microorganisms (GCM) 10K type strain sequencing project: providing services to taxonomists for standard genome sequencing and annotation.</title>
        <authorList>
            <consortium name="The Broad Institute Genomics Platform"/>
            <consortium name="The Broad Institute Genome Sequencing Center for Infectious Disease"/>
            <person name="Wu L."/>
            <person name="Ma J."/>
        </authorList>
    </citation>
    <scope>NUCLEOTIDE SEQUENCE [LARGE SCALE GENOMIC DNA]</scope>
    <source>
        <strain evidence="4">NBRC 111756</strain>
    </source>
</reference>
<dbReference type="RefSeq" id="WP_379908280.1">
    <property type="nucleotide sequence ID" value="NZ_JBHSWE010000001.1"/>
</dbReference>
<keyword evidence="2" id="KW-0472">Membrane</keyword>
<accession>A0ABW1ZX44</accession>
<feature type="region of interest" description="Disordered" evidence="1">
    <location>
        <begin position="45"/>
        <end position="225"/>
    </location>
</feature>
<comment type="caution">
    <text evidence="3">The sequence shown here is derived from an EMBL/GenBank/DDBJ whole genome shotgun (WGS) entry which is preliminary data.</text>
</comment>
<evidence type="ECO:0000313" key="4">
    <source>
        <dbReference type="Proteomes" id="UP001596422"/>
    </source>
</evidence>
<feature type="compositionally biased region" description="Acidic residues" evidence="1">
    <location>
        <begin position="127"/>
        <end position="136"/>
    </location>
</feature>
<dbReference type="EMBL" id="JBHSWE010000001">
    <property type="protein sequence ID" value="MFC6669743.1"/>
    <property type="molecule type" value="Genomic_DNA"/>
</dbReference>
<gene>
    <name evidence="3" type="ORF">ACFQDL_06315</name>
</gene>
<feature type="transmembrane region" description="Helical" evidence="2">
    <location>
        <begin position="6"/>
        <end position="25"/>
    </location>
</feature>
<sequence length="236" mass="25813">MEISLREWLVIGGVVVIALIVFDGWRRVRGGRSSLRMDIDRRLKNQAEDADEPNNPELPYGGARPAGDSVTESEPRPAAKPAPSQPARRAVAQSASERIEPTFGDEPDPDARAGSVAAPQPSLSAFDPDDDVDPLFDEPAAAQVERQQPEAPPSVQSAGKKQEPEPVAARAASPEPVPGPEPVRQSVEIPQSPPRGLSRRRPPSGRTRSLMKSPTTRPSRRLPRHLRWTWKSRCRC</sequence>
<protein>
    <recommendedName>
        <fullName evidence="5">Cell division protein ZipA</fullName>
    </recommendedName>
</protein>
<name>A0ABW1ZX44_9GAMM</name>
<evidence type="ECO:0000256" key="2">
    <source>
        <dbReference type="SAM" id="Phobius"/>
    </source>
</evidence>